<dbReference type="GeneID" id="303113904"/>
<dbReference type="AlphaFoldDB" id="A0A6L5Y4I7"/>
<feature type="region of interest" description="Disordered" evidence="1">
    <location>
        <begin position="1"/>
        <end position="20"/>
    </location>
</feature>
<evidence type="ECO:0000256" key="1">
    <source>
        <dbReference type="SAM" id="MobiDB-lite"/>
    </source>
</evidence>
<accession>A0A6L5Y4I7</accession>
<dbReference type="RefSeq" id="WP_154573400.1">
    <property type="nucleotide sequence ID" value="NZ_VUMZ01000001.1"/>
</dbReference>
<evidence type="ECO:0000313" key="3">
    <source>
        <dbReference type="Proteomes" id="UP000474676"/>
    </source>
</evidence>
<dbReference type="Proteomes" id="UP000474676">
    <property type="component" value="Unassembled WGS sequence"/>
</dbReference>
<reference evidence="2 3" key="1">
    <citation type="submission" date="2019-08" db="EMBL/GenBank/DDBJ databases">
        <title>In-depth cultivation of the pig gut microbiome towards novel bacterial diversity and tailored functional studies.</title>
        <authorList>
            <person name="Wylensek D."/>
            <person name="Hitch T.C.A."/>
            <person name="Clavel T."/>
        </authorList>
    </citation>
    <scope>NUCLEOTIDE SEQUENCE [LARGE SCALE GENOMIC DNA]</scope>
    <source>
        <strain evidence="2 3">WCA-MUC-591-APC-3H</strain>
    </source>
</reference>
<protein>
    <submittedName>
        <fullName evidence="2">Uncharacterized protein</fullName>
    </submittedName>
</protein>
<keyword evidence="3" id="KW-1185">Reference proteome</keyword>
<organism evidence="2 3">
    <name type="scientific">Hornefia butyriciproducens</name>
    <dbReference type="NCBI Taxonomy" id="2652293"/>
    <lineage>
        <taxon>Bacteria</taxon>
        <taxon>Bacillati</taxon>
        <taxon>Bacillota</taxon>
        <taxon>Clostridia</taxon>
        <taxon>Peptostreptococcales</taxon>
        <taxon>Anaerovoracaceae</taxon>
        <taxon>Hornefia</taxon>
    </lineage>
</organism>
<sequence>MSGTDGTPDRMTSVCPNRSRQSLKLNRLSLRRAVRKPELKKLNLKGLIFLKWMVPDGNPSETGLTRNIKSAII</sequence>
<proteinExistence type="predicted"/>
<evidence type="ECO:0000313" key="2">
    <source>
        <dbReference type="EMBL" id="MST50922.1"/>
    </source>
</evidence>
<name>A0A6L5Y4I7_9FIRM</name>
<dbReference type="EMBL" id="VUMZ01000001">
    <property type="protein sequence ID" value="MST50922.1"/>
    <property type="molecule type" value="Genomic_DNA"/>
</dbReference>
<gene>
    <name evidence="2" type="ORF">FYJ64_01070</name>
</gene>
<comment type="caution">
    <text evidence="2">The sequence shown here is derived from an EMBL/GenBank/DDBJ whole genome shotgun (WGS) entry which is preliminary data.</text>
</comment>